<evidence type="ECO:0000256" key="3">
    <source>
        <dbReference type="ARBA" id="ARBA00022630"/>
    </source>
</evidence>
<dbReference type="InterPro" id="IPR020946">
    <property type="entry name" value="Flavin_mOase-like"/>
</dbReference>
<organism evidence="9 10">
    <name type="scientific">Acinetobacter higginsii</name>
    <dbReference type="NCBI Taxonomy" id="70347"/>
    <lineage>
        <taxon>Bacteria</taxon>
        <taxon>Pseudomonadati</taxon>
        <taxon>Pseudomonadota</taxon>
        <taxon>Gammaproteobacteria</taxon>
        <taxon>Moraxellales</taxon>
        <taxon>Moraxellaceae</taxon>
        <taxon>Acinetobacter</taxon>
    </lineage>
</organism>
<dbReference type="InterPro" id="IPR036188">
    <property type="entry name" value="FAD/NAD-bd_sf"/>
</dbReference>
<evidence type="ECO:0000313" key="9">
    <source>
        <dbReference type="EMBL" id="ENX60274.1"/>
    </source>
</evidence>
<keyword evidence="8" id="KW-0472">Membrane</keyword>
<dbReference type="InterPro" id="IPR050775">
    <property type="entry name" value="FAD-binding_Monooxygenases"/>
</dbReference>
<dbReference type="Proteomes" id="UP000013084">
    <property type="component" value="Unassembled WGS sequence"/>
</dbReference>
<protein>
    <recommendedName>
        <fullName evidence="11">Cyclohexanone monooxygenase</fullName>
    </recommendedName>
</protein>
<dbReference type="SUPFAM" id="SSF51905">
    <property type="entry name" value="FAD/NAD(P)-binding domain"/>
    <property type="match status" value="2"/>
</dbReference>
<evidence type="ECO:0000256" key="1">
    <source>
        <dbReference type="ARBA" id="ARBA00001974"/>
    </source>
</evidence>
<dbReference type="EMBL" id="APRN01000033">
    <property type="protein sequence ID" value="ENX60274.1"/>
    <property type="molecule type" value="Genomic_DNA"/>
</dbReference>
<keyword evidence="6" id="KW-0560">Oxidoreductase</keyword>
<evidence type="ECO:0000256" key="6">
    <source>
        <dbReference type="ARBA" id="ARBA00023002"/>
    </source>
</evidence>
<dbReference type="GO" id="GO:0004499">
    <property type="term" value="F:N,N-dimethylaniline monooxygenase activity"/>
    <property type="evidence" value="ECO:0007669"/>
    <property type="project" value="InterPro"/>
</dbReference>
<sequence length="550" mass="62592">MIKAALDTSNVFLDAVVVGAGFSGLYMLLKLRDAGFKTMAFEKGEGVGGVWYWNRYPGAKCDTESFSYNYTFSEELFQEWSWSSRYPEQPEILAYLNYVADKFDLKKDIQFNQTIISAHFNEQSQRWDIHTQEGQRFSAKYFISGVGCLSASNMPVIQGQHLFKGQAYHTGHWPHDKVDFKGKRVGVIGTGSSGVQSIPEIAKEAEQLFVFQRTPQYVAPANNRPYSDQERQHIKNSFQTLKAQMHQTMFGMPQDPPDKSAMQDSAEERLQVFEHAWDKGGFYLATSYNDLLVNEQSNAAIAHFFRDKIADSIDDNEIAKQLQPQYYYGTKRPILGSQFYETFNQAHVQLVNIKENPIVAIDEYGLQTTDEYFELDILVYATGYDGMTGPLFKMDIRGVAGISLQDKWENGAATRTYLGLSTAGFPNFFMITGPESPSVLSNMPLCIEQHVDWITDCLNYMRDCDHDLIEASVMAEDQWSARCQEIAEYTLFTKAESWYTGANIAGKPRRFLIYLPGIGPYRQLCNEVAADQYRGFQFKQVDSHNTVWSA</sequence>
<gene>
    <name evidence="9" type="ORF">F902_00814</name>
</gene>
<dbReference type="InterPro" id="IPR000960">
    <property type="entry name" value="Flavin_mOase"/>
</dbReference>
<dbReference type="GO" id="GO:0050661">
    <property type="term" value="F:NADP binding"/>
    <property type="evidence" value="ECO:0007669"/>
    <property type="project" value="InterPro"/>
</dbReference>
<dbReference type="GO" id="GO:0050660">
    <property type="term" value="F:flavin adenine dinucleotide binding"/>
    <property type="evidence" value="ECO:0007669"/>
    <property type="project" value="InterPro"/>
</dbReference>
<evidence type="ECO:0000256" key="7">
    <source>
        <dbReference type="ARBA" id="ARBA00023033"/>
    </source>
</evidence>
<dbReference type="HOGENOM" id="CLU_006937_8_1_6"/>
<dbReference type="PATRIC" id="fig|1217700.3.peg.774"/>
<keyword evidence="8" id="KW-1133">Transmembrane helix</keyword>
<evidence type="ECO:0000256" key="2">
    <source>
        <dbReference type="ARBA" id="ARBA00010139"/>
    </source>
</evidence>
<keyword evidence="5" id="KW-0521">NADP</keyword>
<evidence type="ECO:0000256" key="5">
    <source>
        <dbReference type="ARBA" id="ARBA00022857"/>
    </source>
</evidence>
<keyword evidence="3" id="KW-0285">Flavoprotein</keyword>
<dbReference type="Gene3D" id="3.50.50.60">
    <property type="entry name" value="FAD/NAD(P)-binding domain"/>
    <property type="match status" value="2"/>
</dbReference>
<dbReference type="PANTHER" id="PTHR43098">
    <property type="entry name" value="L-ORNITHINE N(5)-MONOOXYGENASE-RELATED"/>
    <property type="match status" value="1"/>
</dbReference>
<evidence type="ECO:0000313" key="10">
    <source>
        <dbReference type="Proteomes" id="UP000013084"/>
    </source>
</evidence>
<evidence type="ECO:0008006" key="11">
    <source>
        <dbReference type="Google" id="ProtNLM"/>
    </source>
</evidence>
<proteinExistence type="inferred from homology"/>
<keyword evidence="8" id="KW-0812">Transmembrane</keyword>
<comment type="caution">
    <text evidence="9">The sequence shown here is derived from an EMBL/GenBank/DDBJ whole genome shotgun (WGS) entry which is preliminary data.</text>
</comment>
<name>N9RQP6_9GAMM</name>
<keyword evidence="4" id="KW-0274">FAD</keyword>
<keyword evidence="10" id="KW-1185">Reference proteome</keyword>
<accession>N9RQP6</accession>
<dbReference type="PANTHER" id="PTHR43098:SF3">
    <property type="entry name" value="L-ORNITHINE N(5)-MONOOXYGENASE-RELATED"/>
    <property type="match status" value="1"/>
</dbReference>
<reference evidence="9 10" key="1">
    <citation type="submission" date="2013-02" db="EMBL/GenBank/DDBJ databases">
        <title>The Genome Sequence of Acinetobacter sp. CIP 70.18.</title>
        <authorList>
            <consortium name="The Broad Institute Genome Sequencing Platform"/>
            <consortium name="The Broad Institute Genome Sequencing Center for Infectious Disease"/>
            <person name="Cerqueira G."/>
            <person name="Feldgarden M."/>
            <person name="Courvalin P."/>
            <person name="Perichon B."/>
            <person name="Grillot-Courvalin C."/>
            <person name="Clermont D."/>
            <person name="Rocha E."/>
            <person name="Yoon E.-J."/>
            <person name="Nemec A."/>
            <person name="Walker B."/>
            <person name="Young S.K."/>
            <person name="Zeng Q."/>
            <person name="Gargeya S."/>
            <person name="Fitzgerald M."/>
            <person name="Haas B."/>
            <person name="Abouelleil A."/>
            <person name="Alvarado L."/>
            <person name="Arachchi H.M."/>
            <person name="Berlin A.M."/>
            <person name="Chapman S.B."/>
            <person name="Dewar J."/>
            <person name="Goldberg J."/>
            <person name="Griggs A."/>
            <person name="Gujja S."/>
            <person name="Hansen M."/>
            <person name="Howarth C."/>
            <person name="Imamovic A."/>
            <person name="Larimer J."/>
            <person name="McCowan C."/>
            <person name="Murphy C."/>
            <person name="Neiman D."/>
            <person name="Pearson M."/>
            <person name="Priest M."/>
            <person name="Roberts A."/>
            <person name="Saif S."/>
            <person name="Shea T."/>
            <person name="Sisk P."/>
            <person name="Sykes S."/>
            <person name="Wortman J."/>
            <person name="Nusbaum C."/>
            <person name="Birren B."/>
        </authorList>
    </citation>
    <scope>NUCLEOTIDE SEQUENCE [LARGE SCALE GENOMIC DNA]</scope>
    <source>
        <strain evidence="9 10">CIP 70.18</strain>
    </source>
</reference>
<keyword evidence="7" id="KW-0503">Monooxygenase</keyword>
<dbReference type="RefSeq" id="WP_005201224.1">
    <property type="nucleotide sequence ID" value="NZ_KB850071.1"/>
</dbReference>
<comment type="cofactor">
    <cofactor evidence="1">
        <name>FAD</name>
        <dbReference type="ChEBI" id="CHEBI:57692"/>
    </cofactor>
</comment>
<dbReference type="PRINTS" id="PR00370">
    <property type="entry name" value="FMOXYGENASE"/>
</dbReference>
<comment type="similarity">
    <text evidence="2">Belongs to the FAD-binding monooxygenase family.</text>
</comment>
<dbReference type="AlphaFoldDB" id="N9RQP6"/>
<dbReference type="OrthoDB" id="9766402at2"/>
<evidence type="ECO:0000256" key="4">
    <source>
        <dbReference type="ARBA" id="ARBA00022827"/>
    </source>
</evidence>
<feature type="transmembrane region" description="Helical" evidence="8">
    <location>
        <begin position="12"/>
        <end position="29"/>
    </location>
</feature>
<evidence type="ECO:0000256" key="8">
    <source>
        <dbReference type="SAM" id="Phobius"/>
    </source>
</evidence>
<dbReference type="Pfam" id="PF00743">
    <property type="entry name" value="FMO-like"/>
    <property type="match status" value="1"/>
</dbReference>